<organism evidence="1 2">
    <name type="scientific">Lecanicillium saksenae</name>
    <dbReference type="NCBI Taxonomy" id="468837"/>
    <lineage>
        <taxon>Eukaryota</taxon>
        <taxon>Fungi</taxon>
        <taxon>Dikarya</taxon>
        <taxon>Ascomycota</taxon>
        <taxon>Pezizomycotina</taxon>
        <taxon>Sordariomycetes</taxon>
        <taxon>Hypocreomycetidae</taxon>
        <taxon>Hypocreales</taxon>
        <taxon>Cordycipitaceae</taxon>
        <taxon>Lecanicillium</taxon>
    </lineage>
</organism>
<comment type="caution">
    <text evidence="1">The sequence shown here is derived from an EMBL/GenBank/DDBJ whole genome shotgun (WGS) entry which is preliminary data.</text>
</comment>
<dbReference type="Proteomes" id="UP001148737">
    <property type="component" value="Unassembled WGS sequence"/>
</dbReference>
<dbReference type="EMBL" id="JANAKD010001905">
    <property type="protein sequence ID" value="KAJ3475754.1"/>
    <property type="molecule type" value="Genomic_DNA"/>
</dbReference>
<keyword evidence="2" id="KW-1185">Reference proteome</keyword>
<name>A0ACC1QG93_9HYPO</name>
<evidence type="ECO:0000313" key="1">
    <source>
        <dbReference type="EMBL" id="KAJ3475754.1"/>
    </source>
</evidence>
<protein>
    <submittedName>
        <fullName evidence="1">Uncharacterized protein</fullName>
    </submittedName>
</protein>
<evidence type="ECO:0000313" key="2">
    <source>
        <dbReference type="Proteomes" id="UP001148737"/>
    </source>
</evidence>
<sequence length="472" mass="51427">MSEEADFEIDFYGDEGGDQQQDQGQKHQENQNDGHGDQHDESYHQGSHHDGNHAGDEAMEDENGQGYDDQTSQQGTKRKQDDDGRPVDSAATTAIMISELNWWTTDDDIRGWARTAEVENEIKDLTFSEHKINGKSKGQVYVEFNSRQAATATKHQIGKVSSEDAQHKKLTVMYWNPNVNPFKTLPKDAPARGKDQQSRGPSGAYNNDRGGYGGNFRGRGNFNNRGNMGQNNYNRNFNNNNMGYNNMGGGGFNNNMGGGNFNNFNNRGGMMGGMRGNMRGGRGGNMMGMNPGMNGMNPMGMPMGMMGNMGNMGGMGMGMMNPGMQGMSNQSFGSSNPTMEALYTRLLAQQNTLKHMMNGQAAAANTHPSNAAPPMNSSIMHTSASTQYGAGSQSHVAQQQQQRANGNSRRNAQHPNSRHHISRTRNNFTNSSRQGMNQGFNPGNFNFGQNQGGGGGSGDWGNPHGAKRPRPE</sequence>
<gene>
    <name evidence="1" type="ORF">NLG97_g9349</name>
</gene>
<reference evidence="1" key="1">
    <citation type="submission" date="2022-07" db="EMBL/GenBank/DDBJ databases">
        <title>Genome Sequence of Lecanicillium saksenae.</title>
        <authorList>
            <person name="Buettner E."/>
        </authorList>
    </citation>
    <scope>NUCLEOTIDE SEQUENCE</scope>
    <source>
        <strain evidence="1">VT-O1</strain>
    </source>
</reference>
<accession>A0ACC1QG93</accession>
<proteinExistence type="predicted"/>